<evidence type="ECO:0000259" key="2">
    <source>
        <dbReference type="Pfam" id="PF25109"/>
    </source>
</evidence>
<evidence type="ECO:0000313" key="4">
    <source>
        <dbReference type="Proteomes" id="UP001197114"/>
    </source>
</evidence>
<organism evidence="3 4">
    <name type="scientific">Streptomyces anatolicus</name>
    <dbReference type="NCBI Taxonomy" id="2675858"/>
    <lineage>
        <taxon>Bacteria</taxon>
        <taxon>Bacillati</taxon>
        <taxon>Actinomycetota</taxon>
        <taxon>Actinomycetes</taxon>
        <taxon>Kitasatosporales</taxon>
        <taxon>Streptomycetaceae</taxon>
        <taxon>Streptomyces</taxon>
    </lineage>
</organism>
<protein>
    <recommendedName>
        <fullName evidence="2">Polynucleotide kinase PNKP phosphatase domain-containing protein</fullName>
    </recommendedName>
</protein>
<keyword evidence="4" id="KW-1185">Reference proteome</keyword>
<dbReference type="Gene3D" id="3.40.50.1000">
    <property type="entry name" value="HAD superfamily/HAD-like"/>
    <property type="match status" value="1"/>
</dbReference>
<dbReference type="InterPro" id="IPR036412">
    <property type="entry name" value="HAD-like_sf"/>
</dbReference>
<feature type="compositionally biased region" description="Basic and acidic residues" evidence="1">
    <location>
        <begin position="11"/>
        <end position="26"/>
    </location>
</feature>
<dbReference type="InterPro" id="IPR056782">
    <property type="entry name" value="HAD_PNKP"/>
</dbReference>
<proteinExistence type="predicted"/>
<comment type="caution">
    <text evidence="3">The sequence shown here is derived from an EMBL/GenBank/DDBJ whole genome shotgun (WGS) entry which is preliminary data.</text>
</comment>
<dbReference type="Proteomes" id="UP001197114">
    <property type="component" value="Unassembled WGS sequence"/>
</dbReference>
<reference evidence="3 4" key="1">
    <citation type="submission" date="2019-11" db="EMBL/GenBank/DDBJ databases">
        <authorList>
            <person name="Ay H."/>
        </authorList>
    </citation>
    <scope>NUCLEOTIDE SEQUENCE [LARGE SCALE GENOMIC DNA]</scope>
    <source>
        <strain evidence="3 4">BG9H</strain>
    </source>
</reference>
<name>A0ABS6YIB7_9ACTN</name>
<evidence type="ECO:0000313" key="3">
    <source>
        <dbReference type="EMBL" id="MBW5420326.1"/>
    </source>
</evidence>
<dbReference type="EMBL" id="WMBF01000007">
    <property type="protein sequence ID" value="MBW5420326.1"/>
    <property type="molecule type" value="Genomic_DNA"/>
</dbReference>
<sequence>MTELTLGSTPDSRDHSRRADHADYADAVTDDKRPLAVFDLDNTLADTAHRQRYLERKPRDWNAFFAAAPHDPPLAPGIELALASAEECEVVYLTGRPERCRADTEAWLARQGLPAGRIWMRGNADRRPARRTKLEILRDLARTREIRMLVDDDELVCADAARAGFTVVRADWADSSEALKTAQEKEGRT</sequence>
<dbReference type="InterPro" id="IPR023214">
    <property type="entry name" value="HAD_sf"/>
</dbReference>
<gene>
    <name evidence="3" type="ORF">GKQ77_01910</name>
</gene>
<feature type="domain" description="Polynucleotide kinase PNKP phosphatase" evidence="2">
    <location>
        <begin position="37"/>
        <end position="170"/>
    </location>
</feature>
<dbReference type="SUPFAM" id="SSF56784">
    <property type="entry name" value="HAD-like"/>
    <property type="match status" value="1"/>
</dbReference>
<accession>A0ABS6YIB7</accession>
<dbReference type="Pfam" id="PF25109">
    <property type="entry name" value="HAD_PNKP"/>
    <property type="match status" value="1"/>
</dbReference>
<feature type="region of interest" description="Disordered" evidence="1">
    <location>
        <begin position="1"/>
        <end position="26"/>
    </location>
</feature>
<evidence type="ECO:0000256" key="1">
    <source>
        <dbReference type="SAM" id="MobiDB-lite"/>
    </source>
</evidence>
<feature type="compositionally biased region" description="Polar residues" evidence="1">
    <location>
        <begin position="1"/>
        <end position="10"/>
    </location>
</feature>